<protein>
    <recommendedName>
        <fullName evidence="3">Primosomal protein DnaI</fullName>
    </recommendedName>
</protein>
<organism evidence="2">
    <name type="scientific">Mycoplasmopsis gallinacea</name>
    <dbReference type="NCBI Taxonomy" id="29556"/>
    <lineage>
        <taxon>Bacteria</taxon>
        <taxon>Bacillati</taxon>
        <taxon>Mycoplasmatota</taxon>
        <taxon>Mycoplasmoidales</taxon>
        <taxon>Metamycoplasmataceae</taxon>
        <taxon>Mycoplasmopsis</taxon>
    </lineage>
</organism>
<dbReference type="InterPro" id="IPR027417">
    <property type="entry name" value="P-loop_NTPase"/>
</dbReference>
<dbReference type="HOGENOM" id="CLU_890869_0_0_14"/>
<dbReference type="KEGG" id="mgb:VO56_00945"/>
<accession>A0A0D5ZJ69</accession>
<evidence type="ECO:0008006" key="3">
    <source>
        <dbReference type="Google" id="ProtNLM"/>
    </source>
</evidence>
<dbReference type="AlphaFoldDB" id="A0A0D5ZJ69"/>
<sequence>MNQQEYEIFKNKQLMILKRSNAIISRIASLNITDDELWNSFAEFAKIAVESQMDKSKLISMLEVKRDEQGKITFYNKFLDNQVAKKFLIDNNLELSFVSEIDTTDLFSEEKLSESGDELEATTDFSLYSYQITFKRFLQTNKKIRHRFRQKGLYLYGNFYSKREQYLKEIANDFAYANFQTCYINISDLYNFIISGFKSDTKNNSYSPDFLIKKMSEVEVLVLDGFGAQKINSWFLENVILKVLIQRMRHQNEKITFVGGTSNLEHLKKSTIKQYQNDSRNKNHIEENMSILVQLVQKITKDSFWIGSDLED</sequence>
<dbReference type="Proteomes" id="UP000032722">
    <property type="component" value="Chromosome"/>
</dbReference>
<gene>
    <name evidence="1" type="ORF">VO56_00945</name>
</gene>
<name>A0A0D5ZJ69_9BACT</name>
<reference evidence="1 2" key="1">
    <citation type="journal article" date="2015" name="Genome Announc.">
        <title>Complete Genome Sequence of Mycoplasma meleagridis, a Possible Emerging Pathogen in Chickens.</title>
        <authorList>
            <person name="Abolnik C."/>
        </authorList>
    </citation>
    <scope>NUCLEOTIDE SEQUENCE [LARGE SCALE GENOMIC DNA]</scope>
    <source>
        <strain evidence="1 2">B2096 8B</strain>
    </source>
</reference>
<dbReference type="EMBL" id="CP011021">
    <property type="protein sequence ID" value="AKA49841.1"/>
    <property type="molecule type" value="Genomic_DNA"/>
</dbReference>
<dbReference type="Gene3D" id="3.40.50.300">
    <property type="entry name" value="P-loop containing nucleotide triphosphate hydrolases"/>
    <property type="match status" value="1"/>
</dbReference>
<dbReference type="PATRIC" id="fig|29556.3.peg.187"/>
<evidence type="ECO:0000313" key="1">
    <source>
        <dbReference type="EMBL" id="AKA49841.1"/>
    </source>
</evidence>
<proteinExistence type="predicted"/>
<evidence type="ECO:0000313" key="2">
    <source>
        <dbReference type="Proteomes" id="UP000032722"/>
    </source>
</evidence>